<sequence length="78" mass="8872">MDDVLDCDVRGINSTLLRSDFIEFLRSGKYLIKKMSDKTLKVKKKLVFISSKRENCSLEVNASIYQLQLVGGIFGIEI</sequence>
<comment type="caution">
    <text evidence="1">The sequence shown here is derived from an EMBL/GenBank/DDBJ whole genome shotgun (WGS) entry which is preliminary data.</text>
</comment>
<dbReference type="EMBL" id="JASPKY010000552">
    <property type="protein sequence ID" value="KAK9693150.1"/>
    <property type="molecule type" value="Genomic_DNA"/>
</dbReference>
<gene>
    <name evidence="1" type="ORF">QE152_g34399</name>
</gene>
<reference evidence="1 2" key="1">
    <citation type="journal article" date="2024" name="BMC Genomics">
        <title>De novo assembly and annotation of Popillia japonica's genome with initial clues to its potential as an invasive pest.</title>
        <authorList>
            <person name="Cucini C."/>
            <person name="Boschi S."/>
            <person name="Funari R."/>
            <person name="Cardaioli E."/>
            <person name="Iannotti N."/>
            <person name="Marturano G."/>
            <person name="Paoli F."/>
            <person name="Bruttini M."/>
            <person name="Carapelli A."/>
            <person name="Frati F."/>
            <person name="Nardi F."/>
        </authorList>
    </citation>
    <scope>NUCLEOTIDE SEQUENCE [LARGE SCALE GENOMIC DNA]</scope>
    <source>
        <strain evidence="1">DMR45628</strain>
    </source>
</reference>
<keyword evidence="2" id="KW-1185">Reference proteome</keyword>
<accession>A0AAW1ITU8</accession>
<organism evidence="1 2">
    <name type="scientific">Popillia japonica</name>
    <name type="common">Japanese beetle</name>
    <dbReference type="NCBI Taxonomy" id="7064"/>
    <lineage>
        <taxon>Eukaryota</taxon>
        <taxon>Metazoa</taxon>
        <taxon>Ecdysozoa</taxon>
        <taxon>Arthropoda</taxon>
        <taxon>Hexapoda</taxon>
        <taxon>Insecta</taxon>
        <taxon>Pterygota</taxon>
        <taxon>Neoptera</taxon>
        <taxon>Endopterygota</taxon>
        <taxon>Coleoptera</taxon>
        <taxon>Polyphaga</taxon>
        <taxon>Scarabaeiformia</taxon>
        <taxon>Scarabaeidae</taxon>
        <taxon>Rutelinae</taxon>
        <taxon>Popillia</taxon>
    </lineage>
</organism>
<proteinExistence type="predicted"/>
<evidence type="ECO:0000313" key="2">
    <source>
        <dbReference type="Proteomes" id="UP001458880"/>
    </source>
</evidence>
<evidence type="ECO:0000313" key="1">
    <source>
        <dbReference type="EMBL" id="KAK9693150.1"/>
    </source>
</evidence>
<protein>
    <submittedName>
        <fullName evidence="1">Uncharacterized protein</fullName>
    </submittedName>
</protein>
<name>A0AAW1ITU8_POPJA</name>
<dbReference type="Proteomes" id="UP001458880">
    <property type="component" value="Unassembled WGS sequence"/>
</dbReference>
<dbReference type="AlphaFoldDB" id="A0AAW1ITU8"/>